<feature type="transmembrane region" description="Helical" evidence="1">
    <location>
        <begin position="217"/>
        <end position="240"/>
    </location>
</feature>
<organism evidence="2 3">
    <name type="scientific">Salmonella enterica subsp. enterica serovar Gaminara</name>
    <dbReference type="NCBI Taxonomy" id="913070"/>
    <lineage>
        <taxon>Bacteria</taxon>
        <taxon>Pseudomonadati</taxon>
        <taxon>Pseudomonadota</taxon>
        <taxon>Gammaproteobacteria</taxon>
        <taxon>Enterobacterales</taxon>
        <taxon>Enterobacteriaceae</taxon>
        <taxon>Salmonella</taxon>
    </lineage>
</organism>
<protein>
    <submittedName>
        <fullName evidence="2">Ethanolamine utilization protein EutH</fullName>
    </submittedName>
</protein>
<dbReference type="EMBL" id="QDOO01000003">
    <property type="protein sequence ID" value="PVM68323.1"/>
    <property type="molecule type" value="Genomic_DNA"/>
</dbReference>
<dbReference type="AlphaFoldDB" id="A0A7Z1TPA2"/>
<proteinExistence type="predicted"/>
<dbReference type="RefSeq" id="WP_154706419.1">
    <property type="nucleotide sequence ID" value="NZ_QDOO01000003.1"/>
</dbReference>
<dbReference type="PANTHER" id="PTHR40089:SF1">
    <property type="entry name" value="ETHANOLAMINE PERMEASE EUTH-RELATED"/>
    <property type="match status" value="1"/>
</dbReference>
<dbReference type="PANTHER" id="PTHR40089">
    <property type="entry name" value="ETHANOLAMINE UTILIZATION PROTEIN EUTH"/>
    <property type="match status" value="1"/>
</dbReference>
<gene>
    <name evidence="2" type="ORF">C4784_04880</name>
</gene>
<evidence type="ECO:0000313" key="2">
    <source>
        <dbReference type="EMBL" id="PVM68323.1"/>
    </source>
</evidence>
<sequence length="398" mass="41910">MGINEIIMYIMMFFMLIAAVDRILSQFGGSARFLGKFGKSIEGSGGQFEEGFMAMGALAPVLAHVLGPVIIPVYEMLGANPSMFAGTLLACDMGGFFLAKELAGGDVAAWLYSGLILGSMMGPTIVFSIPVALGIIEPSDRRYLALGVLAGIVTIPIGCIAGGLIAMYSGVQINGQPVEFTFALILMNMIPVLIVAVLVALGLKFIPEKMINGFQIFAKFLVALITIGLAAAVVKFLLGWELIPGLDPIFMAPGDKPGEVMRAIEVIGSISCVLLGAYPMVLLLTRWFEKPLMNVGKLLNVNNIAAAGMVATLANNIPMFGMMKQMDTRGKVINCAFAVSAAFALGDHLGFAAANMNAMIFPMIVGKLIGGVTAIGVAMMLVPKDDAAQVKTEVEAQS</sequence>
<feature type="transmembrane region" description="Helical" evidence="1">
    <location>
        <begin position="143"/>
        <end position="168"/>
    </location>
</feature>
<dbReference type="Pfam" id="PF04346">
    <property type="entry name" value="EutH"/>
    <property type="match status" value="1"/>
</dbReference>
<accession>A0A7Z1TPA2</accession>
<keyword evidence="1" id="KW-0812">Transmembrane</keyword>
<dbReference type="NCBIfam" id="NF011665">
    <property type="entry name" value="PRK15086.1-1"/>
    <property type="match status" value="1"/>
</dbReference>
<feature type="transmembrane region" description="Helical" evidence="1">
    <location>
        <begin position="6"/>
        <end position="24"/>
    </location>
</feature>
<feature type="transmembrane region" description="Helical" evidence="1">
    <location>
        <begin position="110"/>
        <end position="136"/>
    </location>
</feature>
<feature type="transmembrane region" description="Helical" evidence="1">
    <location>
        <begin position="52"/>
        <end position="74"/>
    </location>
</feature>
<keyword evidence="1" id="KW-0472">Membrane</keyword>
<dbReference type="InterPro" id="IPR007441">
    <property type="entry name" value="EutH"/>
</dbReference>
<comment type="caution">
    <text evidence="2">The sequence shown here is derived from an EMBL/GenBank/DDBJ whole genome shotgun (WGS) entry which is preliminary data.</text>
</comment>
<keyword evidence="1" id="KW-1133">Transmembrane helix</keyword>
<feature type="transmembrane region" description="Helical" evidence="1">
    <location>
        <begin position="260"/>
        <end position="284"/>
    </location>
</feature>
<dbReference type="Proteomes" id="UP000245068">
    <property type="component" value="Unassembled WGS sequence"/>
</dbReference>
<dbReference type="GO" id="GO:0005886">
    <property type="term" value="C:plasma membrane"/>
    <property type="evidence" value="ECO:0007669"/>
    <property type="project" value="TreeGrafter"/>
</dbReference>
<feature type="transmembrane region" description="Helical" evidence="1">
    <location>
        <begin position="180"/>
        <end position="205"/>
    </location>
</feature>
<evidence type="ECO:0000256" key="1">
    <source>
        <dbReference type="SAM" id="Phobius"/>
    </source>
</evidence>
<evidence type="ECO:0000313" key="3">
    <source>
        <dbReference type="Proteomes" id="UP000245068"/>
    </source>
</evidence>
<dbReference type="PIRSF" id="PIRSF019466">
    <property type="entry name" value="EutH"/>
    <property type="match status" value="1"/>
</dbReference>
<feature type="transmembrane region" description="Helical" evidence="1">
    <location>
        <begin position="360"/>
        <end position="382"/>
    </location>
</feature>
<name>A0A7Z1TPA2_SALET</name>
<dbReference type="GO" id="GO:0034228">
    <property type="term" value="F:ethanolamine transmembrane transporter activity"/>
    <property type="evidence" value="ECO:0007669"/>
    <property type="project" value="InterPro"/>
</dbReference>
<reference evidence="2 3" key="1">
    <citation type="submission" date="2018-04" db="EMBL/GenBank/DDBJ databases">
        <title>Serotype diversity and antimicrobial resistance among Salmonella enterica isolated from patients at an equine referral hospital.</title>
        <authorList>
            <person name="Leon I.M."/>
            <person name="Lawhon S.D."/>
            <person name="Norman K.N."/>
            <person name="Threadgill D.S."/>
            <person name="Ohta N."/>
            <person name="Vinasco J."/>
            <person name="Scott H.M."/>
        </authorList>
    </citation>
    <scope>NUCLEOTIDE SEQUENCE [LARGE SCALE GENOMIC DNA]</scope>
    <source>
        <strain evidence="2 3">159</strain>
    </source>
</reference>